<keyword evidence="2" id="KW-1185">Reference proteome</keyword>
<proteinExistence type="predicted"/>
<name>A0ACC0BQ43_CATRO</name>
<dbReference type="EMBL" id="CM044703">
    <property type="protein sequence ID" value="KAI5674782.1"/>
    <property type="molecule type" value="Genomic_DNA"/>
</dbReference>
<reference evidence="2" key="1">
    <citation type="journal article" date="2023" name="Nat. Plants">
        <title>Single-cell RNA sequencing provides a high-resolution roadmap for understanding the multicellular compartmentation of specialized metabolism.</title>
        <authorList>
            <person name="Sun S."/>
            <person name="Shen X."/>
            <person name="Li Y."/>
            <person name="Li Y."/>
            <person name="Wang S."/>
            <person name="Li R."/>
            <person name="Zhang H."/>
            <person name="Shen G."/>
            <person name="Guo B."/>
            <person name="Wei J."/>
            <person name="Xu J."/>
            <person name="St-Pierre B."/>
            <person name="Chen S."/>
            <person name="Sun C."/>
        </authorList>
    </citation>
    <scope>NUCLEOTIDE SEQUENCE [LARGE SCALE GENOMIC DNA]</scope>
</reference>
<evidence type="ECO:0000313" key="2">
    <source>
        <dbReference type="Proteomes" id="UP001060085"/>
    </source>
</evidence>
<gene>
    <name evidence="1" type="ORF">M9H77_15146</name>
</gene>
<sequence length="153" mass="17440">MMMMIQPLFGLVFAEMVVILGFLFRTPLRNPLLMLLDKMKQGRGPVIAQTVGATLFLIFISILYNITKIQKRLMDLGTVNTTDQILLVNHLLEACLLGFSLFLGLMIDRIHYYIKELRMLRKSLEAIRKSNLGSQDQKTKDSVNKKASPHETS</sequence>
<accession>A0ACC0BQ43</accession>
<evidence type="ECO:0000313" key="1">
    <source>
        <dbReference type="EMBL" id="KAI5674782.1"/>
    </source>
</evidence>
<organism evidence="1 2">
    <name type="scientific">Catharanthus roseus</name>
    <name type="common">Madagascar periwinkle</name>
    <name type="synonym">Vinca rosea</name>
    <dbReference type="NCBI Taxonomy" id="4058"/>
    <lineage>
        <taxon>Eukaryota</taxon>
        <taxon>Viridiplantae</taxon>
        <taxon>Streptophyta</taxon>
        <taxon>Embryophyta</taxon>
        <taxon>Tracheophyta</taxon>
        <taxon>Spermatophyta</taxon>
        <taxon>Magnoliopsida</taxon>
        <taxon>eudicotyledons</taxon>
        <taxon>Gunneridae</taxon>
        <taxon>Pentapetalae</taxon>
        <taxon>asterids</taxon>
        <taxon>lamiids</taxon>
        <taxon>Gentianales</taxon>
        <taxon>Apocynaceae</taxon>
        <taxon>Rauvolfioideae</taxon>
        <taxon>Vinceae</taxon>
        <taxon>Catharanthinae</taxon>
        <taxon>Catharanthus</taxon>
    </lineage>
</organism>
<comment type="caution">
    <text evidence="1">The sequence shown here is derived from an EMBL/GenBank/DDBJ whole genome shotgun (WGS) entry which is preliminary data.</text>
</comment>
<dbReference type="Proteomes" id="UP001060085">
    <property type="component" value="Linkage Group LG03"/>
</dbReference>
<protein>
    <submittedName>
        <fullName evidence="1">Uncharacterized protein</fullName>
    </submittedName>
</protein>